<dbReference type="Pfam" id="PF00437">
    <property type="entry name" value="T2SSE"/>
    <property type="match status" value="1"/>
</dbReference>
<evidence type="ECO:0000259" key="2">
    <source>
        <dbReference type="Pfam" id="PF00437"/>
    </source>
</evidence>
<feature type="domain" description="Bacterial type II secretion system protein E" evidence="2">
    <location>
        <begin position="4"/>
        <end position="50"/>
    </location>
</feature>
<comment type="caution">
    <text evidence="3">The sequence shown here is derived from an EMBL/GenBank/DDBJ whole genome shotgun (WGS) entry which is preliminary data.</text>
</comment>
<dbReference type="InterPro" id="IPR001482">
    <property type="entry name" value="T2SS/T4SS_dom"/>
</dbReference>
<gene>
    <name evidence="3" type="ORF">JCM19232_6021</name>
</gene>
<evidence type="ECO:0000256" key="1">
    <source>
        <dbReference type="ARBA" id="ARBA00006611"/>
    </source>
</evidence>
<reference evidence="3 4" key="2">
    <citation type="submission" date="2015-01" db="EMBL/GenBank/DDBJ databases">
        <authorList>
            <consortium name="NBRP consortium"/>
            <person name="Sawabe T."/>
            <person name="Meirelles P."/>
            <person name="Feng G."/>
            <person name="Sayaka M."/>
            <person name="Hattori M."/>
            <person name="Ohkuma M."/>
        </authorList>
    </citation>
    <scope>NUCLEOTIDE SEQUENCE [LARGE SCALE GENOMIC DNA]</scope>
    <source>
        <strain evidence="3 4">JCM19232</strain>
    </source>
</reference>
<dbReference type="Gene3D" id="3.40.50.300">
    <property type="entry name" value="P-loop containing nucleotide triphosphate hydrolases"/>
    <property type="match status" value="1"/>
</dbReference>
<sequence length="77" mass="8448">MSELDIRTTLKLVIAQRLVRRACLSCVSGCPHCNDGYKGRVGLFELYSLPDQEMVGGLTLHDAGKHWQASGVTTKTN</sequence>
<proteinExistence type="inferred from homology"/>
<evidence type="ECO:0000313" key="4">
    <source>
        <dbReference type="Proteomes" id="UP000031670"/>
    </source>
</evidence>
<accession>A0A0B8P619</accession>
<dbReference type="Proteomes" id="UP000031670">
    <property type="component" value="Unassembled WGS sequence"/>
</dbReference>
<protein>
    <recommendedName>
        <fullName evidence="2">Bacterial type II secretion system protein E domain-containing protein</fullName>
    </recommendedName>
</protein>
<reference evidence="3 4" key="1">
    <citation type="submission" date="2015-01" db="EMBL/GenBank/DDBJ databases">
        <title>Vibrio sp. C5 JCM 19232 whole genome shotgun sequence.</title>
        <authorList>
            <person name="Sawabe T."/>
            <person name="Meirelles P."/>
            <person name="Feng G."/>
            <person name="Sayaka M."/>
            <person name="Hattori M."/>
            <person name="Ohkuma M."/>
        </authorList>
    </citation>
    <scope>NUCLEOTIDE SEQUENCE [LARGE SCALE GENOMIC DNA]</scope>
    <source>
        <strain evidence="3 4">JCM19232</strain>
    </source>
</reference>
<comment type="similarity">
    <text evidence="1">Belongs to the GSP E family.</text>
</comment>
<organism evidence="3 4">
    <name type="scientific">Vibrio ishigakensis</name>
    <dbReference type="NCBI Taxonomy" id="1481914"/>
    <lineage>
        <taxon>Bacteria</taxon>
        <taxon>Pseudomonadati</taxon>
        <taxon>Pseudomonadota</taxon>
        <taxon>Gammaproteobacteria</taxon>
        <taxon>Vibrionales</taxon>
        <taxon>Vibrionaceae</taxon>
        <taxon>Vibrio</taxon>
    </lineage>
</organism>
<evidence type="ECO:0000313" key="3">
    <source>
        <dbReference type="EMBL" id="GAM61716.1"/>
    </source>
</evidence>
<name>A0A0B8P619_9VIBR</name>
<dbReference type="AlphaFoldDB" id="A0A0B8P619"/>
<dbReference type="EMBL" id="BBSA01000004">
    <property type="protein sequence ID" value="GAM61716.1"/>
    <property type="molecule type" value="Genomic_DNA"/>
</dbReference>
<dbReference type="InterPro" id="IPR027417">
    <property type="entry name" value="P-loop_NTPase"/>
</dbReference>